<keyword evidence="2" id="KW-0732">Signal</keyword>
<name>A0AA52EGA5_9PROT</name>
<dbReference type="KEGG" id="tmk:QGN29_11855"/>
<keyword evidence="1" id="KW-0175">Coiled coil</keyword>
<dbReference type="Proteomes" id="UP001268683">
    <property type="component" value="Chromosome"/>
</dbReference>
<organism evidence="3 4">
    <name type="scientific">Temperatibacter marinus</name>
    <dbReference type="NCBI Taxonomy" id="1456591"/>
    <lineage>
        <taxon>Bacteria</taxon>
        <taxon>Pseudomonadati</taxon>
        <taxon>Pseudomonadota</taxon>
        <taxon>Alphaproteobacteria</taxon>
        <taxon>Kordiimonadales</taxon>
        <taxon>Temperatibacteraceae</taxon>
        <taxon>Temperatibacter</taxon>
    </lineage>
</organism>
<proteinExistence type="predicted"/>
<dbReference type="AlphaFoldDB" id="A0AA52EGA5"/>
<dbReference type="RefSeq" id="WP_310798081.1">
    <property type="nucleotide sequence ID" value="NZ_CP123872.1"/>
</dbReference>
<gene>
    <name evidence="3" type="ORF">QGN29_11855</name>
</gene>
<evidence type="ECO:0000313" key="3">
    <source>
        <dbReference type="EMBL" id="WND02245.1"/>
    </source>
</evidence>
<evidence type="ECO:0000256" key="2">
    <source>
        <dbReference type="SAM" id="SignalP"/>
    </source>
</evidence>
<dbReference type="EMBL" id="CP123872">
    <property type="protein sequence ID" value="WND02245.1"/>
    <property type="molecule type" value="Genomic_DNA"/>
</dbReference>
<accession>A0AA52EGA5</accession>
<feature type="coiled-coil region" evidence="1">
    <location>
        <begin position="26"/>
        <end position="53"/>
    </location>
</feature>
<feature type="signal peptide" evidence="2">
    <location>
        <begin position="1"/>
        <end position="23"/>
    </location>
</feature>
<reference evidence="3" key="1">
    <citation type="submission" date="2023-04" db="EMBL/GenBank/DDBJ databases">
        <title>Complete genome sequence of Temperatibacter marinus.</title>
        <authorList>
            <person name="Rong J.-C."/>
            <person name="Yi M.-L."/>
            <person name="Zhao Q."/>
        </authorList>
    </citation>
    <scope>NUCLEOTIDE SEQUENCE</scope>
    <source>
        <strain evidence="3">NBRC 110045</strain>
    </source>
</reference>
<evidence type="ECO:0000313" key="4">
    <source>
        <dbReference type="Proteomes" id="UP001268683"/>
    </source>
</evidence>
<sequence>MKHLIVPSLIVLMSLSMSLPSLSIDDRDQDRKIRQLEEKVRKLERELKELRLLVYEKFNLESKSKAPDLNPQASCKDQLVNFRTQKADLLNNGYRDKHPYIAAVSRTIKSLEKTCGHEVDSMSSKSQ</sequence>
<protein>
    <submittedName>
        <fullName evidence="3">Uncharacterized protein</fullName>
    </submittedName>
</protein>
<evidence type="ECO:0000256" key="1">
    <source>
        <dbReference type="SAM" id="Coils"/>
    </source>
</evidence>
<feature type="chain" id="PRO_5041359647" evidence="2">
    <location>
        <begin position="24"/>
        <end position="127"/>
    </location>
</feature>
<keyword evidence="4" id="KW-1185">Reference proteome</keyword>